<comment type="subunit">
    <text evidence="11">Part of an enzyme complex containing four subunits: a flavoprotein, an iron-sulfur protein, plus two membrane-anchoring proteins, SdhC and SdhD. The complex can form homotrimers.</text>
</comment>
<dbReference type="STRING" id="1565605.PG1C_04145"/>
<dbReference type="RefSeq" id="WP_202636160.1">
    <property type="nucleotide sequence ID" value="NZ_CP010554.1"/>
</dbReference>
<comment type="subcellular location">
    <subcellularLocation>
        <location evidence="2">Membrane</location>
    </subcellularLocation>
</comment>
<keyword evidence="6 13" id="KW-0812">Transmembrane</keyword>
<dbReference type="EMBL" id="CP010554">
    <property type="protein sequence ID" value="AJP47877.1"/>
    <property type="molecule type" value="Genomic_DNA"/>
</dbReference>
<evidence type="ECO:0000256" key="7">
    <source>
        <dbReference type="ARBA" id="ARBA00022723"/>
    </source>
</evidence>
<dbReference type="InterPro" id="IPR014314">
    <property type="entry name" value="Succ_DH_cytb556"/>
</dbReference>
<evidence type="ECO:0000256" key="11">
    <source>
        <dbReference type="ARBA" id="ARBA00025912"/>
    </source>
</evidence>
<keyword evidence="5 12" id="KW-0349">Heme</keyword>
<evidence type="ECO:0000256" key="5">
    <source>
        <dbReference type="ARBA" id="ARBA00022617"/>
    </source>
</evidence>
<keyword evidence="10 13" id="KW-0472">Membrane</keyword>
<dbReference type="HOGENOM" id="CLU_094691_2_0_4"/>
<evidence type="ECO:0000256" key="9">
    <source>
        <dbReference type="ARBA" id="ARBA00023004"/>
    </source>
</evidence>
<organism evidence="14 15">
    <name type="scientific">Rugosibacter aromaticivorans</name>
    <dbReference type="NCBI Taxonomy" id="1565605"/>
    <lineage>
        <taxon>Bacteria</taxon>
        <taxon>Pseudomonadati</taxon>
        <taxon>Pseudomonadota</taxon>
        <taxon>Betaproteobacteria</taxon>
        <taxon>Nitrosomonadales</taxon>
        <taxon>Sterolibacteriaceae</taxon>
        <taxon>Rugosibacter</taxon>
    </lineage>
</organism>
<dbReference type="InterPro" id="IPR000701">
    <property type="entry name" value="SuccDH_FuR_B_TM-su"/>
</dbReference>
<dbReference type="NCBIfam" id="TIGR02970">
    <property type="entry name" value="succ_dehyd_cytB"/>
    <property type="match status" value="1"/>
</dbReference>
<evidence type="ECO:0000256" key="4">
    <source>
        <dbReference type="ARBA" id="ARBA00020076"/>
    </source>
</evidence>
<dbReference type="GO" id="GO:0009055">
    <property type="term" value="F:electron transfer activity"/>
    <property type="evidence" value="ECO:0007669"/>
    <property type="project" value="InterPro"/>
</dbReference>
<evidence type="ECO:0000256" key="8">
    <source>
        <dbReference type="ARBA" id="ARBA00022989"/>
    </source>
</evidence>
<dbReference type="AlphaFoldDB" id="A0A0C5IYP7"/>
<dbReference type="PIRSF" id="PIRSF000178">
    <property type="entry name" value="SDH_cyt_b560"/>
    <property type="match status" value="1"/>
</dbReference>
<accession>A0A0C5IYP7</accession>
<keyword evidence="15" id="KW-1185">Reference proteome</keyword>
<dbReference type="InterPro" id="IPR034804">
    <property type="entry name" value="SQR/QFR_C/D"/>
</dbReference>
<evidence type="ECO:0000313" key="15">
    <source>
        <dbReference type="Proteomes" id="UP000061603"/>
    </source>
</evidence>
<comment type="similarity">
    <text evidence="3">Belongs to the cytochrome b560 family.</text>
</comment>
<dbReference type="Gene3D" id="1.20.1300.10">
    <property type="entry name" value="Fumarate reductase/succinate dehydrogenase, transmembrane subunit"/>
    <property type="match status" value="1"/>
</dbReference>
<dbReference type="KEGG" id="rbu:PG1C_04145"/>
<evidence type="ECO:0000313" key="14">
    <source>
        <dbReference type="EMBL" id="AJP47877.1"/>
    </source>
</evidence>
<evidence type="ECO:0000256" key="12">
    <source>
        <dbReference type="PIRSR" id="PIRSR000178-1"/>
    </source>
</evidence>
<evidence type="ECO:0000256" key="3">
    <source>
        <dbReference type="ARBA" id="ARBA00007244"/>
    </source>
</evidence>
<dbReference type="Pfam" id="PF01127">
    <property type="entry name" value="Sdh_cyt"/>
    <property type="match status" value="1"/>
</dbReference>
<dbReference type="GO" id="GO:0006099">
    <property type="term" value="P:tricarboxylic acid cycle"/>
    <property type="evidence" value="ECO:0007669"/>
    <property type="project" value="InterPro"/>
</dbReference>
<evidence type="ECO:0000256" key="13">
    <source>
        <dbReference type="SAM" id="Phobius"/>
    </source>
</evidence>
<evidence type="ECO:0000256" key="1">
    <source>
        <dbReference type="ARBA" id="ARBA00004050"/>
    </source>
</evidence>
<sequence length="134" mass="14827">MSALNEQKKQRPRFLDLTVIRLPLAGYASILHRVSGAGLFLMLPLLIWLLELSLSATPDSLALFEKITGSVLVRLVLLGLIWAFLHHFCMGLRILLIDIHVGVEKQQARSSAMAVMVVSLSLTLAFGLKLFGVY</sequence>
<gene>
    <name evidence="14" type="ORF">PG1C_04145</name>
</gene>
<dbReference type="SUPFAM" id="SSF81343">
    <property type="entry name" value="Fumarate reductase respiratory complex transmembrane subunits"/>
    <property type="match status" value="1"/>
</dbReference>
<name>A0A0C5IYP7_9PROT</name>
<dbReference type="PATRIC" id="fig|1565605.3.peg.871"/>
<evidence type="ECO:0000256" key="10">
    <source>
        <dbReference type="ARBA" id="ARBA00023136"/>
    </source>
</evidence>
<keyword evidence="9 12" id="KW-0408">Iron</keyword>
<dbReference type="PANTHER" id="PTHR10978:SF5">
    <property type="entry name" value="SUCCINATE DEHYDROGENASE CYTOCHROME B560 SUBUNIT, MITOCHONDRIAL"/>
    <property type="match status" value="1"/>
</dbReference>
<feature type="transmembrane region" description="Helical" evidence="13">
    <location>
        <begin position="71"/>
        <end position="96"/>
    </location>
</feature>
<comment type="function">
    <text evidence="1">Membrane-anchoring subunit of succinate dehydrogenase (SDH).</text>
</comment>
<feature type="transmembrane region" description="Helical" evidence="13">
    <location>
        <begin position="30"/>
        <end position="51"/>
    </location>
</feature>
<proteinExistence type="inferred from homology"/>
<dbReference type="GO" id="GO:0005886">
    <property type="term" value="C:plasma membrane"/>
    <property type="evidence" value="ECO:0007669"/>
    <property type="project" value="TreeGrafter"/>
</dbReference>
<dbReference type="Proteomes" id="UP000061603">
    <property type="component" value="Chromosome"/>
</dbReference>
<protein>
    <recommendedName>
        <fullName evidence="4">Succinate dehydrogenase cytochrome b556 subunit</fullName>
    </recommendedName>
</protein>
<keyword evidence="8 13" id="KW-1133">Transmembrane helix</keyword>
<evidence type="ECO:0000256" key="2">
    <source>
        <dbReference type="ARBA" id="ARBA00004370"/>
    </source>
</evidence>
<dbReference type="GO" id="GO:0046872">
    <property type="term" value="F:metal ion binding"/>
    <property type="evidence" value="ECO:0007669"/>
    <property type="project" value="UniProtKB-KW"/>
</dbReference>
<keyword evidence="7 12" id="KW-0479">Metal-binding</keyword>
<reference evidence="14 15" key="1">
    <citation type="journal article" date="2015" name="Genome Announc.">
        <title>Complete Genome Sequence of a Novel Bacterium within the Family Rhodocyclaceae That Degrades Polycyclic Aromatic Hydrocarbons.</title>
        <authorList>
            <person name="Singleton D.R."/>
            <person name="Dickey A.N."/>
            <person name="Scholl E.H."/>
            <person name="Wright F.A."/>
            <person name="Aitken M.D."/>
        </authorList>
    </citation>
    <scope>NUCLEOTIDE SEQUENCE [LARGE SCALE GENOMIC DNA]</scope>
    <source>
        <strain evidence="15">PG1-Ca6</strain>
    </source>
</reference>
<dbReference type="CDD" id="cd03499">
    <property type="entry name" value="SQR_TypeC_SdhC"/>
    <property type="match status" value="1"/>
</dbReference>
<feature type="transmembrane region" description="Helical" evidence="13">
    <location>
        <begin position="108"/>
        <end position="128"/>
    </location>
</feature>
<comment type="cofactor">
    <cofactor evidence="12">
        <name>heme</name>
        <dbReference type="ChEBI" id="CHEBI:30413"/>
    </cofactor>
    <text evidence="12">The heme is bound between the two transmembrane subunits.</text>
</comment>
<dbReference type="PANTHER" id="PTHR10978">
    <property type="entry name" value="SUCCINATE DEHYDROGENASE CYTOCHROME B560 SUBUNIT"/>
    <property type="match status" value="1"/>
</dbReference>
<evidence type="ECO:0000256" key="6">
    <source>
        <dbReference type="ARBA" id="ARBA00022692"/>
    </source>
</evidence>
<feature type="binding site" description="axial binding residue" evidence="12">
    <location>
        <position position="87"/>
    </location>
    <ligand>
        <name>heme</name>
        <dbReference type="ChEBI" id="CHEBI:30413"/>
        <note>ligand shared with second transmembrane subunit</note>
    </ligand>
    <ligandPart>
        <name>Fe</name>
        <dbReference type="ChEBI" id="CHEBI:18248"/>
    </ligandPart>
</feature>